<name>A0A9D4S293_DREPO</name>
<keyword evidence="6 9" id="KW-0472">Membrane</keyword>
<feature type="transmembrane region" description="Helical" evidence="9">
    <location>
        <begin position="38"/>
        <end position="59"/>
    </location>
</feature>
<evidence type="ECO:0000256" key="8">
    <source>
        <dbReference type="ARBA" id="ARBA00023224"/>
    </source>
</evidence>
<evidence type="ECO:0000313" key="12">
    <source>
        <dbReference type="Proteomes" id="UP000828390"/>
    </source>
</evidence>
<dbReference type="InterPro" id="IPR017452">
    <property type="entry name" value="GPCR_Rhodpsn_7TM"/>
</dbReference>
<dbReference type="InterPro" id="IPR000276">
    <property type="entry name" value="GPCR_Rhodpsn"/>
</dbReference>
<keyword evidence="4 9" id="KW-1133">Transmembrane helix</keyword>
<evidence type="ECO:0000256" key="4">
    <source>
        <dbReference type="ARBA" id="ARBA00022989"/>
    </source>
</evidence>
<protein>
    <recommendedName>
        <fullName evidence="10">G-protein coupled receptors family 1 profile domain-containing protein</fullName>
    </recommendedName>
</protein>
<dbReference type="PRINTS" id="PR00237">
    <property type="entry name" value="GPCRRHODOPSN"/>
</dbReference>
<feature type="transmembrane region" description="Helical" evidence="9">
    <location>
        <begin position="71"/>
        <end position="93"/>
    </location>
</feature>
<evidence type="ECO:0000256" key="9">
    <source>
        <dbReference type="SAM" id="Phobius"/>
    </source>
</evidence>
<dbReference type="AlphaFoldDB" id="A0A9D4S293"/>
<dbReference type="Proteomes" id="UP000828390">
    <property type="component" value="Unassembled WGS sequence"/>
</dbReference>
<reference evidence="11" key="2">
    <citation type="submission" date="2020-11" db="EMBL/GenBank/DDBJ databases">
        <authorList>
            <person name="McCartney M.A."/>
            <person name="Auch B."/>
            <person name="Kono T."/>
            <person name="Mallez S."/>
            <person name="Becker A."/>
            <person name="Gohl D.M."/>
            <person name="Silverstein K.A.T."/>
            <person name="Koren S."/>
            <person name="Bechman K.B."/>
            <person name="Herman A."/>
            <person name="Abrahante J.E."/>
            <person name="Garbe J."/>
        </authorList>
    </citation>
    <scope>NUCLEOTIDE SEQUENCE</scope>
    <source>
        <strain evidence="11">Duluth1</strain>
        <tissue evidence="11">Whole animal</tissue>
    </source>
</reference>
<proteinExistence type="predicted"/>
<keyword evidence="5" id="KW-0297">G-protein coupled receptor</keyword>
<keyword evidence="2" id="KW-1003">Cell membrane</keyword>
<evidence type="ECO:0000313" key="11">
    <source>
        <dbReference type="EMBL" id="KAH3887788.1"/>
    </source>
</evidence>
<dbReference type="PANTHER" id="PTHR24228:SF59">
    <property type="entry name" value="NEUROPEPTIDE RECEPTOR 15"/>
    <property type="match status" value="1"/>
</dbReference>
<dbReference type="GO" id="GO:0005886">
    <property type="term" value="C:plasma membrane"/>
    <property type="evidence" value="ECO:0007669"/>
    <property type="project" value="UniProtKB-SubCell"/>
</dbReference>
<evidence type="ECO:0000259" key="10">
    <source>
        <dbReference type="PROSITE" id="PS50262"/>
    </source>
</evidence>
<feature type="transmembrane region" description="Helical" evidence="9">
    <location>
        <begin position="113"/>
        <end position="132"/>
    </location>
</feature>
<organism evidence="11 12">
    <name type="scientific">Dreissena polymorpha</name>
    <name type="common">Zebra mussel</name>
    <name type="synonym">Mytilus polymorpha</name>
    <dbReference type="NCBI Taxonomy" id="45954"/>
    <lineage>
        <taxon>Eukaryota</taxon>
        <taxon>Metazoa</taxon>
        <taxon>Spiralia</taxon>
        <taxon>Lophotrochozoa</taxon>
        <taxon>Mollusca</taxon>
        <taxon>Bivalvia</taxon>
        <taxon>Autobranchia</taxon>
        <taxon>Heteroconchia</taxon>
        <taxon>Euheterodonta</taxon>
        <taxon>Imparidentia</taxon>
        <taxon>Neoheterodontei</taxon>
        <taxon>Myida</taxon>
        <taxon>Dreissenoidea</taxon>
        <taxon>Dreissenidae</taxon>
        <taxon>Dreissena</taxon>
    </lineage>
</organism>
<dbReference type="CDD" id="cd00637">
    <property type="entry name" value="7tm_classA_rhodopsin-like"/>
    <property type="match status" value="1"/>
</dbReference>
<evidence type="ECO:0000256" key="5">
    <source>
        <dbReference type="ARBA" id="ARBA00023040"/>
    </source>
</evidence>
<keyword evidence="3 9" id="KW-0812">Transmembrane</keyword>
<evidence type="ECO:0000256" key="6">
    <source>
        <dbReference type="ARBA" id="ARBA00023136"/>
    </source>
</evidence>
<accession>A0A9D4S293</accession>
<feature type="domain" description="G-protein coupled receptors family 1 profile" evidence="10">
    <location>
        <begin position="52"/>
        <end position="304"/>
    </location>
</feature>
<dbReference type="PROSITE" id="PS50262">
    <property type="entry name" value="G_PROTEIN_RECEP_F1_2"/>
    <property type="match status" value="1"/>
</dbReference>
<sequence length="333" mass="37366">MDSLNGTSSTKVTNEIAHNKVPEAAFLNLTPEGFRHGITAYIALAMLFGLPGNALVVLVHKRLKTPTATDWLVFYLAVSDICSLAVCGPSFILMITKIWNYFMPSSLCSFHFMILYSFFMASTTLITVIAVIRRSIMIKKKEIMSARISKFFGAFVIFCSIGFGSPSFILRKNTPSGYCYVDTQKAQLQTLVNGLYLVVILISNALTFACYLNIISKIRNVTRVAPTDLENLNDAFVRTRRRTIKTTKSLALVSVVFFFSTAVPITLVSMLNASNYNVGVAVNTFIFVLSSLHFTNKFAYPLIYLWTNIRFRHHVRCMFQRSRSNQVSTIAVN</sequence>
<gene>
    <name evidence="11" type="ORF">DPMN_011810</name>
</gene>
<keyword evidence="7" id="KW-0675">Receptor</keyword>
<evidence type="ECO:0000256" key="2">
    <source>
        <dbReference type="ARBA" id="ARBA00022475"/>
    </source>
</evidence>
<feature type="transmembrane region" description="Helical" evidence="9">
    <location>
        <begin position="152"/>
        <end position="170"/>
    </location>
</feature>
<reference evidence="11" key="1">
    <citation type="journal article" date="2019" name="bioRxiv">
        <title>The Genome of the Zebra Mussel, Dreissena polymorpha: A Resource for Invasive Species Research.</title>
        <authorList>
            <person name="McCartney M.A."/>
            <person name="Auch B."/>
            <person name="Kono T."/>
            <person name="Mallez S."/>
            <person name="Zhang Y."/>
            <person name="Obille A."/>
            <person name="Becker A."/>
            <person name="Abrahante J.E."/>
            <person name="Garbe J."/>
            <person name="Badalamenti J.P."/>
            <person name="Herman A."/>
            <person name="Mangelson H."/>
            <person name="Liachko I."/>
            <person name="Sullivan S."/>
            <person name="Sone E.D."/>
            <person name="Koren S."/>
            <person name="Silverstein K.A.T."/>
            <person name="Beckman K.B."/>
            <person name="Gohl D.M."/>
        </authorList>
    </citation>
    <scope>NUCLEOTIDE SEQUENCE</scope>
    <source>
        <strain evidence="11">Duluth1</strain>
        <tissue evidence="11">Whole animal</tissue>
    </source>
</reference>
<feature type="transmembrane region" description="Helical" evidence="9">
    <location>
        <begin position="250"/>
        <end position="273"/>
    </location>
</feature>
<keyword evidence="12" id="KW-1185">Reference proteome</keyword>
<dbReference type="Pfam" id="PF00001">
    <property type="entry name" value="7tm_1"/>
    <property type="match status" value="1"/>
</dbReference>
<evidence type="ECO:0000256" key="7">
    <source>
        <dbReference type="ARBA" id="ARBA00023170"/>
    </source>
</evidence>
<feature type="transmembrane region" description="Helical" evidence="9">
    <location>
        <begin position="285"/>
        <end position="306"/>
    </location>
</feature>
<evidence type="ECO:0000256" key="3">
    <source>
        <dbReference type="ARBA" id="ARBA00022692"/>
    </source>
</evidence>
<comment type="subcellular location">
    <subcellularLocation>
        <location evidence="1">Cell membrane</location>
        <topology evidence="1">Multi-pass membrane protein</topology>
    </subcellularLocation>
</comment>
<dbReference type="GO" id="GO:0004930">
    <property type="term" value="F:G protein-coupled receptor activity"/>
    <property type="evidence" value="ECO:0007669"/>
    <property type="project" value="UniProtKB-KW"/>
</dbReference>
<dbReference type="PANTHER" id="PTHR24228">
    <property type="entry name" value="B2 BRADYKININ RECEPTOR/ANGIOTENSIN II RECEPTOR"/>
    <property type="match status" value="1"/>
</dbReference>
<evidence type="ECO:0000256" key="1">
    <source>
        <dbReference type="ARBA" id="ARBA00004651"/>
    </source>
</evidence>
<dbReference type="SMART" id="SM01381">
    <property type="entry name" value="7TM_GPCR_Srsx"/>
    <property type="match status" value="1"/>
</dbReference>
<feature type="transmembrane region" description="Helical" evidence="9">
    <location>
        <begin position="190"/>
        <end position="214"/>
    </location>
</feature>
<keyword evidence="8" id="KW-0807">Transducer</keyword>
<dbReference type="SUPFAM" id="SSF81321">
    <property type="entry name" value="Family A G protein-coupled receptor-like"/>
    <property type="match status" value="1"/>
</dbReference>
<dbReference type="Gene3D" id="1.20.1070.10">
    <property type="entry name" value="Rhodopsin 7-helix transmembrane proteins"/>
    <property type="match status" value="1"/>
</dbReference>
<comment type="caution">
    <text evidence="11">The sequence shown here is derived from an EMBL/GenBank/DDBJ whole genome shotgun (WGS) entry which is preliminary data.</text>
</comment>
<dbReference type="EMBL" id="JAIWYP010000001">
    <property type="protein sequence ID" value="KAH3887788.1"/>
    <property type="molecule type" value="Genomic_DNA"/>
</dbReference>